<dbReference type="SUPFAM" id="SSF48452">
    <property type="entry name" value="TPR-like"/>
    <property type="match status" value="1"/>
</dbReference>
<proteinExistence type="predicted"/>
<gene>
    <name evidence="2" type="ORF">SSE37_10158</name>
</gene>
<dbReference type="Gene3D" id="1.25.40.10">
    <property type="entry name" value="Tetratricopeptide repeat domain"/>
    <property type="match status" value="1"/>
</dbReference>
<evidence type="ECO:0000313" key="3">
    <source>
        <dbReference type="Proteomes" id="UP000005713"/>
    </source>
</evidence>
<dbReference type="Pfam" id="PF14559">
    <property type="entry name" value="TPR_19"/>
    <property type="match status" value="1"/>
</dbReference>
<name>A3K8D2_SAGS3</name>
<keyword evidence="3" id="KW-1185">Reference proteome</keyword>
<organism evidence="2 3">
    <name type="scientific">Sagittula stellata (strain ATCC 700073 / DSM 11524 / E-37)</name>
    <dbReference type="NCBI Taxonomy" id="388399"/>
    <lineage>
        <taxon>Bacteria</taxon>
        <taxon>Pseudomonadati</taxon>
        <taxon>Pseudomonadota</taxon>
        <taxon>Alphaproteobacteria</taxon>
        <taxon>Rhodobacterales</taxon>
        <taxon>Roseobacteraceae</taxon>
        <taxon>Sagittula</taxon>
    </lineage>
</organism>
<sequence>MVDLTPLPALLATENWPEAERLLRSAAAGEEATAPVCYNLAKVLEKQDKHASREVWIRRALERDPAHGKAWFELGRLQLGAGNLDEAEAAFSRAVEHMPQDLESWRMVMCVRLRLGLWDGVRDALMHLPSDAETRAVARRVADEIQRQKRGLRAPMGHPRPA</sequence>
<accession>A3K8D2</accession>
<reference evidence="2 3" key="1">
    <citation type="submission" date="2006-06" db="EMBL/GenBank/DDBJ databases">
        <authorList>
            <person name="Moran M.A."/>
            <person name="Ferriera S."/>
            <person name="Johnson J."/>
            <person name="Kravitz S."/>
            <person name="Beeson K."/>
            <person name="Sutton G."/>
            <person name="Rogers Y.-H."/>
            <person name="Friedman R."/>
            <person name="Frazier M."/>
            <person name="Venter J.C."/>
        </authorList>
    </citation>
    <scope>NUCLEOTIDE SEQUENCE [LARGE SCALE GENOMIC DNA]</scope>
    <source>
        <strain evidence="2 3">E-37</strain>
    </source>
</reference>
<dbReference type="InterPro" id="IPR019734">
    <property type="entry name" value="TPR_rpt"/>
</dbReference>
<dbReference type="SMART" id="SM00028">
    <property type="entry name" value="TPR"/>
    <property type="match status" value="2"/>
</dbReference>
<dbReference type="Proteomes" id="UP000005713">
    <property type="component" value="Unassembled WGS sequence"/>
</dbReference>
<keyword evidence="1" id="KW-0802">TPR repeat</keyword>
<dbReference type="AlphaFoldDB" id="A3K8D2"/>
<dbReference type="PROSITE" id="PS50005">
    <property type="entry name" value="TPR"/>
    <property type="match status" value="1"/>
</dbReference>
<evidence type="ECO:0000313" key="2">
    <source>
        <dbReference type="EMBL" id="EBA06611.1"/>
    </source>
</evidence>
<dbReference type="RefSeq" id="WP_005862228.1">
    <property type="nucleotide sequence ID" value="NZ_AAYA01000014.1"/>
</dbReference>
<feature type="repeat" description="TPR" evidence="1">
    <location>
        <begin position="68"/>
        <end position="101"/>
    </location>
</feature>
<dbReference type="OrthoDB" id="7860720at2"/>
<evidence type="ECO:0000256" key="1">
    <source>
        <dbReference type="PROSITE-ProRule" id="PRU00339"/>
    </source>
</evidence>
<dbReference type="eggNOG" id="COG0457">
    <property type="taxonomic scope" value="Bacteria"/>
</dbReference>
<dbReference type="EMBL" id="AAYA01000014">
    <property type="protein sequence ID" value="EBA06611.1"/>
    <property type="molecule type" value="Genomic_DNA"/>
</dbReference>
<comment type="caution">
    <text evidence="2">The sequence shown here is derived from an EMBL/GenBank/DDBJ whole genome shotgun (WGS) entry which is preliminary data.</text>
</comment>
<protein>
    <submittedName>
        <fullName evidence="2">Uncharacterized protein</fullName>
    </submittedName>
</protein>
<dbReference type="InterPro" id="IPR011990">
    <property type="entry name" value="TPR-like_helical_dom_sf"/>
</dbReference>